<dbReference type="InterPro" id="IPR040348">
    <property type="entry name" value="POLAR-like"/>
</dbReference>
<feature type="region of interest" description="Disordered" evidence="2">
    <location>
        <begin position="1"/>
        <end position="22"/>
    </location>
</feature>
<protein>
    <submittedName>
        <fullName evidence="3">Uncharacterized protein</fullName>
    </submittedName>
</protein>
<dbReference type="PANTHER" id="PTHR33476:SF16">
    <property type="entry name" value="OS06G0648500 PROTEIN"/>
    <property type="match status" value="1"/>
</dbReference>
<feature type="compositionally biased region" description="Polar residues" evidence="2">
    <location>
        <begin position="12"/>
        <end position="22"/>
    </location>
</feature>
<feature type="compositionally biased region" description="Acidic residues" evidence="2">
    <location>
        <begin position="57"/>
        <end position="75"/>
    </location>
</feature>
<dbReference type="GO" id="GO:0008356">
    <property type="term" value="P:asymmetric cell division"/>
    <property type="evidence" value="ECO:0007669"/>
    <property type="project" value="InterPro"/>
</dbReference>
<feature type="region of interest" description="Disordered" evidence="2">
    <location>
        <begin position="34"/>
        <end position="77"/>
    </location>
</feature>
<name>A0A0A9HNY0_ARUDO</name>
<feature type="coiled-coil region" evidence="1">
    <location>
        <begin position="82"/>
        <end position="121"/>
    </location>
</feature>
<proteinExistence type="predicted"/>
<accession>A0A0A9HNY0</accession>
<reference evidence="3" key="1">
    <citation type="submission" date="2014-09" db="EMBL/GenBank/DDBJ databases">
        <authorList>
            <person name="Magalhaes I.L.F."/>
            <person name="Oliveira U."/>
            <person name="Santos F.R."/>
            <person name="Vidigal T.H.D.A."/>
            <person name="Brescovit A.D."/>
            <person name="Santos A.J."/>
        </authorList>
    </citation>
    <scope>NUCLEOTIDE SEQUENCE</scope>
    <source>
        <tissue evidence="3">Shoot tissue taken approximately 20 cm above the soil surface</tissue>
    </source>
</reference>
<sequence length="140" mass="16230">MMVDAAGGWTCSRRSSMPSWSGVRLTTVQRPRHFCPMKKNDSEPSGDVADYRRGGNDDFEEVVEEEEEDDDDDQTEFNGVSAIELERRLHELLHERNRDQIEELEAALQRAVKKLAEKEMEVCLWKDTAKFALRQDNELQ</sequence>
<dbReference type="AlphaFoldDB" id="A0A0A9HNY0"/>
<keyword evidence="1" id="KW-0175">Coiled coil</keyword>
<dbReference type="EMBL" id="GBRH01159036">
    <property type="protein sequence ID" value="JAE38860.1"/>
    <property type="molecule type" value="Transcribed_RNA"/>
</dbReference>
<dbReference type="PANTHER" id="PTHR33476">
    <property type="entry name" value="EMB|CAB62613.1"/>
    <property type="match status" value="1"/>
</dbReference>
<reference evidence="3" key="2">
    <citation type="journal article" date="2015" name="Data Brief">
        <title>Shoot transcriptome of the giant reed, Arundo donax.</title>
        <authorList>
            <person name="Barrero R.A."/>
            <person name="Guerrero F.D."/>
            <person name="Moolhuijzen P."/>
            <person name="Goolsby J.A."/>
            <person name="Tidwell J."/>
            <person name="Bellgard S.E."/>
            <person name="Bellgard M.I."/>
        </authorList>
    </citation>
    <scope>NUCLEOTIDE SEQUENCE</scope>
    <source>
        <tissue evidence="3">Shoot tissue taken approximately 20 cm above the soil surface</tissue>
    </source>
</reference>
<evidence type="ECO:0000256" key="2">
    <source>
        <dbReference type="SAM" id="MobiDB-lite"/>
    </source>
</evidence>
<evidence type="ECO:0000313" key="3">
    <source>
        <dbReference type="EMBL" id="JAE38860.1"/>
    </source>
</evidence>
<evidence type="ECO:0000256" key="1">
    <source>
        <dbReference type="SAM" id="Coils"/>
    </source>
</evidence>
<organism evidence="3">
    <name type="scientific">Arundo donax</name>
    <name type="common">Giant reed</name>
    <name type="synonym">Donax arundinaceus</name>
    <dbReference type="NCBI Taxonomy" id="35708"/>
    <lineage>
        <taxon>Eukaryota</taxon>
        <taxon>Viridiplantae</taxon>
        <taxon>Streptophyta</taxon>
        <taxon>Embryophyta</taxon>
        <taxon>Tracheophyta</taxon>
        <taxon>Spermatophyta</taxon>
        <taxon>Magnoliopsida</taxon>
        <taxon>Liliopsida</taxon>
        <taxon>Poales</taxon>
        <taxon>Poaceae</taxon>
        <taxon>PACMAD clade</taxon>
        <taxon>Arundinoideae</taxon>
        <taxon>Arundineae</taxon>
        <taxon>Arundo</taxon>
    </lineage>
</organism>